<organism evidence="2 3">
    <name type="scientific">Clathrospora elynae</name>
    <dbReference type="NCBI Taxonomy" id="706981"/>
    <lineage>
        <taxon>Eukaryota</taxon>
        <taxon>Fungi</taxon>
        <taxon>Dikarya</taxon>
        <taxon>Ascomycota</taxon>
        <taxon>Pezizomycotina</taxon>
        <taxon>Dothideomycetes</taxon>
        <taxon>Pleosporomycetidae</taxon>
        <taxon>Pleosporales</taxon>
        <taxon>Diademaceae</taxon>
        <taxon>Clathrospora</taxon>
    </lineage>
</organism>
<keyword evidence="3" id="KW-1185">Reference proteome</keyword>
<dbReference type="EMBL" id="ML976452">
    <property type="protein sequence ID" value="KAF1934583.1"/>
    <property type="molecule type" value="Genomic_DNA"/>
</dbReference>
<gene>
    <name evidence="2" type="ORF">EJ02DRAFT_429216</name>
    <name evidence="1" type="ORF">EJ02DRAFT_429218</name>
</gene>
<dbReference type="Proteomes" id="UP000800038">
    <property type="component" value="Unassembled WGS sequence"/>
</dbReference>
<name>A0A6A5SAS9_9PLEO</name>
<sequence>MDCVEAGPRTNLLWASLLRPASRPRCPSAAIPNPNYVAYSDIPRYAAIRFCNCVPENEAQKLLGQVKELKDAKMPFKPTAAHGDIFYP</sequence>
<evidence type="ECO:0000313" key="3">
    <source>
        <dbReference type="Proteomes" id="UP000800038"/>
    </source>
</evidence>
<protein>
    <submittedName>
        <fullName evidence="2">Uncharacterized protein</fullName>
    </submittedName>
</protein>
<evidence type="ECO:0000313" key="1">
    <source>
        <dbReference type="EMBL" id="KAF1934583.1"/>
    </source>
</evidence>
<dbReference type="EMBL" id="ML976451">
    <property type="protein sequence ID" value="KAF1934587.1"/>
    <property type="molecule type" value="Genomic_DNA"/>
</dbReference>
<accession>A0A6A5SAS9</accession>
<proteinExistence type="predicted"/>
<dbReference type="AlphaFoldDB" id="A0A6A5SAS9"/>
<evidence type="ECO:0000313" key="2">
    <source>
        <dbReference type="EMBL" id="KAF1934587.1"/>
    </source>
</evidence>
<reference evidence="2" key="1">
    <citation type="journal article" date="2020" name="Stud. Mycol.">
        <title>101 Dothideomycetes genomes: a test case for predicting lifestyles and emergence of pathogens.</title>
        <authorList>
            <person name="Haridas S."/>
            <person name="Albert R."/>
            <person name="Binder M."/>
            <person name="Bloem J."/>
            <person name="Labutti K."/>
            <person name="Salamov A."/>
            <person name="Andreopoulos B."/>
            <person name="Baker S."/>
            <person name="Barry K."/>
            <person name="Bills G."/>
            <person name="Bluhm B."/>
            <person name="Cannon C."/>
            <person name="Castanera R."/>
            <person name="Culley D."/>
            <person name="Daum C."/>
            <person name="Ezra D."/>
            <person name="Gonzalez J."/>
            <person name="Henrissat B."/>
            <person name="Kuo A."/>
            <person name="Liang C."/>
            <person name="Lipzen A."/>
            <person name="Lutzoni F."/>
            <person name="Magnuson J."/>
            <person name="Mondo S."/>
            <person name="Nolan M."/>
            <person name="Ohm R."/>
            <person name="Pangilinan J."/>
            <person name="Park H.-J."/>
            <person name="Ramirez L."/>
            <person name="Alfaro M."/>
            <person name="Sun H."/>
            <person name="Tritt A."/>
            <person name="Yoshinaga Y."/>
            <person name="Zwiers L.-H."/>
            <person name="Turgeon B."/>
            <person name="Goodwin S."/>
            <person name="Spatafora J."/>
            <person name="Crous P."/>
            <person name="Grigoriev I."/>
        </authorList>
    </citation>
    <scope>NUCLEOTIDE SEQUENCE</scope>
    <source>
        <strain evidence="2">CBS 161.51</strain>
    </source>
</reference>